<keyword evidence="4 7" id="KW-1133">Transmembrane helix</keyword>
<dbReference type="Proteomes" id="UP000235670">
    <property type="component" value="Unassembled WGS sequence"/>
</dbReference>
<dbReference type="GO" id="GO:0015744">
    <property type="term" value="P:succinate transport"/>
    <property type="evidence" value="ECO:0007669"/>
    <property type="project" value="TreeGrafter"/>
</dbReference>
<proteinExistence type="inferred from homology"/>
<dbReference type="OrthoDB" id="9813917at2"/>
<evidence type="ECO:0000259" key="8">
    <source>
        <dbReference type="Pfam" id="PF06738"/>
    </source>
</evidence>
<accession>A0A2N6SDH2</accession>
<evidence type="ECO:0000313" key="9">
    <source>
        <dbReference type="EMBL" id="PMC52002.1"/>
    </source>
</evidence>
<comment type="subcellular location">
    <subcellularLocation>
        <location evidence="1">Cell membrane</location>
        <topology evidence="1">Multi-pass membrane protein</topology>
    </subcellularLocation>
</comment>
<dbReference type="Pfam" id="PF06738">
    <property type="entry name" value="ThrE"/>
    <property type="match status" value="1"/>
</dbReference>
<dbReference type="RefSeq" id="WP_102190131.1">
    <property type="nucleotide sequence ID" value="NZ_CAUTAO010000001.1"/>
</dbReference>
<evidence type="ECO:0000256" key="1">
    <source>
        <dbReference type="ARBA" id="ARBA00004651"/>
    </source>
</evidence>
<dbReference type="InterPro" id="IPR050539">
    <property type="entry name" value="ThrE_Dicarb/AminoAcid_Exp"/>
</dbReference>
<comment type="similarity">
    <text evidence="6">Belongs to the ThrE exporter (TC 2.A.79) family.</text>
</comment>
<feature type="transmembrane region" description="Helical" evidence="7">
    <location>
        <begin position="121"/>
        <end position="142"/>
    </location>
</feature>
<dbReference type="AlphaFoldDB" id="A0A2N6SDH2"/>
<keyword evidence="3 7" id="KW-0812">Transmembrane</keyword>
<evidence type="ECO:0000313" key="10">
    <source>
        <dbReference type="Proteomes" id="UP000235670"/>
    </source>
</evidence>
<feature type="transmembrane region" description="Helical" evidence="7">
    <location>
        <begin position="178"/>
        <end position="208"/>
    </location>
</feature>
<protein>
    <submittedName>
        <fullName evidence="9">Threonine/serine exporter</fullName>
    </submittedName>
</protein>
<evidence type="ECO:0000256" key="5">
    <source>
        <dbReference type="ARBA" id="ARBA00023136"/>
    </source>
</evidence>
<evidence type="ECO:0000256" key="3">
    <source>
        <dbReference type="ARBA" id="ARBA00022692"/>
    </source>
</evidence>
<evidence type="ECO:0000256" key="2">
    <source>
        <dbReference type="ARBA" id="ARBA00022475"/>
    </source>
</evidence>
<evidence type="ECO:0000256" key="7">
    <source>
        <dbReference type="SAM" id="Phobius"/>
    </source>
</evidence>
<keyword evidence="2" id="KW-1003">Cell membrane</keyword>
<feature type="transmembrane region" description="Helical" evidence="7">
    <location>
        <begin position="148"/>
        <end position="166"/>
    </location>
</feature>
<dbReference type="PANTHER" id="PTHR34390:SF2">
    <property type="entry name" value="SUCCINATE TRANSPORTER SUBUNIT YJJP-RELATED"/>
    <property type="match status" value="1"/>
</dbReference>
<feature type="transmembrane region" description="Helical" evidence="7">
    <location>
        <begin position="228"/>
        <end position="253"/>
    </location>
</feature>
<reference evidence="9 10" key="1">
    <citation type="submission" date="2017-09" db="EMBL/GenBank/DDBJ databases">
        <title>Bacterial strain isolated from the female urinary microbiota.</title>
        <authorList>
            <person name="Thomas-White K."/>
            <person name="Kumar N."/>
            <person name="Forster S."/>
            <person name="Putonti C."/>
            <person name="Lawley T."/>
            <person name="Wolfe A.J."/>
        </authorList>
    </citation>
    <scope>NUCLEOTIDE SEQUENCE [LARGE SCALE GENOMIC DNA]</scope>
    <source>
        <strain evidence="9 10">UMB0186</strain>
    </source>
</reference>
<keyword evidence="5 7" id="KW-0472">Membrane</keyword>
<organism evidence="9 10">
    <name type="scientific">Gemella sanguinis</name>
    <dbReference type="NCBI Taxonomy" id="84135"/>
    <lineage>
        <taxon>Bacteria</taxon>
        <taxon>Bacillati</taxon>
        <taxon>Bacillota</taxon>
        <taxon>Bacilli</taxon>
        <taxon>Bacillales</taxon>
        <taxon>Gemellaceae</taxon>
        <taxon>Gemella</taxon>
    </lineage>
</organism>
<dbReference type="InterPro" id="IPR010619">
    <property type="entry name" value="ThrE-like_N"/>
</dbReference>
<evidence type="ECO:0000256" key="6">
    <source>
        <dbReference type="ARBA" id="ARBA00034125"/>
    </source>
</evidence>
<sequence>MIQSLQSEQEAKKLLYLSVKMAKNMLSYGAEVYRVEDTINRIYKSFDNIRAANSLVTYNFIIVSFIYDDTTYTTMRRVVLGDRNLEKISLINDLSRKMVMGGCSLDYAFKKLKEIKNKNRYPNLAVIASMTLSAPFFAIMFGGTFKDSLIAFVIMAIQTLFLLFTAKFKITYFLSNFLGAFIATVLVMSFAKIITIYNPFSIIIVSLMPLVPGVQITNSVRDFMAGDYLSGMIGAQAAVFISTAIAIGVVLGLKIV</sequence>
<dbReference type="GO" id="GO:0005886">
    <property type="term" value="C:plasma membrane"/>
    <property type="evidence" value="ECO:0007669"/>
    <property type="project" value="UniProtKB-SubCell"/>
</dbReference>
<evidence type="ECO:0000256" key="4">
    <source>
        <dbReference type="ARBA" id="ARBA00022989"/>
    </source>
</evidence>
<dbReference type="STRING" id="84135.GCA_001052115_00913"/>
<dbReference type="PANTHER" id="PTHR34390">
    <property type="entry name" value="UPF0442 PROTEIN YJJB-RELATED"/>
    <property type="match status" value="1"/>
</dbReference>
<feature type="domain" description="Threonine/serine exporter-like N-terminal" evidence="8">
    <location>
        <begin position="18"/>
        <end position="255"/>
    </location>
</feature>
<gene>
    <name evidence="9" type="ORF">CJ218_07315</name>
</gene>
<dbReference type="GO" id="GO:0022857">
    <property type="term" value="F:transmembrane transporter activity"/>
    <property type="evidence" value="ECO:0007669"/>
    <property type="project" value="InterPro"/>
</dbReference>
<name>A0A2N6SDH2_9BACL</name>
<dbReference type="EMBL" id="PNGT01000008">
    <property type="protein sequence ID" value="PMC52002.1"/>
    <property type="molecule type" value="Genomic_DNA"/>
</dbReference>
<comment type="caution">
    <text evidence="9">The sequence shown here is derived from an EMBL/GenBank/DDBJ whole genome shotgun (WGS) entry which is preliminary data.</text>
</comment>